<dbReference type="AlphaFoldDB" id="A0A495X2W3"/>
<dbReference type="SUPFAM" id="SSF49329">
    <property type="entry name" value="Cu,Zn superoxide dismutase-like"/>
    <property type="match status" value="1"/>
</dbReference>
<evidence type="ECO:0000313" key="5">
    <source>
        <dbReference type="Proteomes" id="UP000272729"/>
    </source>
</evidence>
<evidence type="ECO:0000313" key="4">
    <source>
        <dbReference type="EMBL" id="RKT68551.1"/>
    </source>
</evidence>
<evidence type="ECO:0000256" key="1">
    <source>
        <dbReference type="ARBA" id="ARBA00010457"/>
    </source>
</evidence>
<name>A0A495X2W3_9PSEU</name>
<organism evidence="4 5">
    <name type="scientific">Saccharothrix variisporea</name>
    <dbReference type="NCBI Taxonomy" id="543527"/>
    <lineage>
        <taxon>Bacteria</taxon>
        <taxon>Bacillati</taxon>
        <taxon>Actinomycetota</taxon>
        <taxon>Actinomycetes</taxon>
        <taxon>Pseudonocardiales</taxon>
        <taxon>Pseudonocardiaceae</taxon>
        <taxon>Saccharothrix</taxon>
    </lineage>
</organism>
<gene>
    <name evidence="4" type="ORF">DFJ66_1743</name>
</gene>
<keyword evidence="5" id="KW-1185">Reference proteome</keyword>
<dbReference type="GO" id="GO:0006801">
    <property type="term" value="P:superoxide metabolic process"/>
    <property type="evidence" value="ECO:0007669"/>
    <property type="project" value="InterPro"/>
</dbReference>
<dbReference type="InterPro" id="IPR036423">
    <property type="entry name" value="SOD-like_Cu/Zn_dom_sf"/>
</dbReference>
<comment type="similarity">
    <text evidence="1">Belongs to the Cu-Zn superoxide dismutase family.</text>
</comment>
<dbReference type="InterPro" id="IPR001424">
    <property type="entry name" value="SOD_Cu_Zn_dom"/>
</dbReference>
<reference evidence="4 5" key="1">
    <citation type="submission" date="2018-10" db="EMBL/GenBank/DDBJ databases">
        <title>Sequencing the genomes of 1000 actinobacteria strains.</title>
        <authorList>
            <person name="Klenk H.-P."/>
        </authorList>
    </citation>
    <scope>NUCLEOTIDE SEQUENCE [LARGE SCALE GENOMIC DNA]</scope>
    <source>
        <strain evidence="4 5">DSM 43911</strain>
    </source>
</reference>
<dbReference type="GO" id="GO:0046872">
    <property type="term" value="F:metal ion binding"/>
    <property type="evidence" value="ECO:0007669"/>
    <property type="project" value="InterPro"/>
</dbReference>
<feature type="compositionally biased region" description="Basic and acidic residues" evidence="2">
    <location>
        <begin position="70"/>
        <end position="83"/>
    </location>
</feature>
<accession>A0A495X2W3</accession>
<feature type="domain" description="Superoxide dismutase copper/zinc binding" evidence="3">
    <location>
        <begin position="34"/>
        <end position="154"/>
    </location>
</feature>
<dbReference type="Proteomes" id="UP000272729">
    <property type="component" value="Unassembled WGS sequence"/>
</dbReference>
<protein>
    <submittedName>
        <fullName evidence="4">Cu-Zn family superoxide dismutase</fullName>
    </submittedName>
</protein>
<proteinExistence type="inferred from homology"/>
<evidence type="ECO:0000259" key="3">
    <source>
        <dbReference type="Pfam" id="PF00080"/>
    </source>
</evidence>
<feature type="region of interest" description="Disordered" evidence="2">
    <location>
        <begin position="70"/>
        <end position="94"/>
    </location>
</feature>
<sequence>MALRGGGTFAAWSPEAPATTYNPELLPAGSTAEVAVTTSSEGVVTELKVTGLQPGRAYGAHAHVKACGEKGDAAGPHFQDKADPVTPSVDPEYANPRNEIWLDFTTDDKGSGTAKSTVDWKLGDRKPASVVIHEKATATHAGHAGTAGARLGCVTLKP</sequence>
<dbReference type="RefSeq" id="WP_246029640.1">
    <property type="nucleotide sequence ID" value="NZ_JBIUBA010000049.1"/>
</dbReference>
<comment type="caution">
    <text evidence="4">The sequence shown here is derived from an EMBL/GenBank/DDBJ whole genome shotgun (WGS) entry which is preliminary data.</text>
</comment>
<dbReference type="Pfam" id="PF00080">
    <property type="entry name" value="Sod_Cu"/>
    <property type="match status" value="1"/>
</dbReference>
<dbReference type="EMBL" id="RBXR01000001">
    <property type="protein sequence ID" value="RKT68551.1"/>
    <property type="molecule type" value="Genomic_DNA"/>
</dbReference>
<dbReference type="Gene3D" id="2.60.40.200">
    <property type="entry name" value="Superoxide dismutase, copper/zinc binding domain"/>
    <property type="match status" value="1"/>
</dbReference>
<evidence type="ECO:0000256" key="2">
    <source>
        <dbReference type="SAM" id="MobiDB-lite"/>
    </source>
</evidence>